<accession>A0ABU0J983</accession>
<dbReference type="PRINTS" id="PR00035">
    <property type="entry name" value="HTHGNTR"/>
</dbReference>
<dbReference type="Pfam" id="PF00392">
    <property type="entry name" value="GntR"/>
    <property type="match status" value="1"/>
</dbReference>
<protein>
    <submittedName>
        <fullName evidence="5">GntR family transcriptional regulator</fullName>
    </submittedName>
</protein>
<dbReference type="Proteomes" id="UP001242480">
    <property type="component" value="Unassembled WGS sequence"/>
</dbReference>
<dbReference type="SMART" id="SM00345">
    <property type="entry name" value="HTH_GNTR"/>
    <property type="match status" value="1"/>
</dbReference>
<dbReference type="InterPro" id="IPR028978">
    <property type="entry name" value="Chorismate_lyase_/UTRA_dom_sf"/>
</dbReference>
<dbReference type="InterPro" id="IPR050679">
    <property type="entry name" value="Bact_HTH_transcr_reg"/>
</dbReference>
<dbReference type="PANTHER" id="PTHR44846:SF1">
    <property type="entry name" value="MANNOSYL-D-GLYCERATE TRANSPORT_METABOLISM SYSTEM REPRESSOR MNGR-RELATED"/>
    <property type="match status" value="1"/>
</dbReference>
<comment type="caution">
    <text evidence="5">The sequence shown here is derived from an EMBL/GenBank/DDBJ whole genome shotgun (WGS) entry which is preliminary data.</text>
</comment>
<dbReference type="InterPro" id="IPR000524">
    <property type="entry name" value="Tscrpt_reg_HTH_GntR"/>
</dbReference>
<evidence type="ECO:0000313" key="6">
    <source>
        <dbReference type="Proteomes" id="UP001242480"/>
    </source>
</evidence>
<gene>
    <name evidence="5" type="ORF">QO011_003851</name>
</gene>
<dbReference type="InterPro" id="IPR036390">
    <property type="entry name" value="WH_DNA-bd_sf"/>
</dbReference>
<keyword evidence="2" id="KW-0238">DNA-binding</keyword>
<dbReference type="SUPFAM" id="SSF46785">
    <property type="entry name" value="Winged helix' DNA-binding domain"/>
    <property type="match status" value="1"/>
</dbReference>
<evidence type="ECO:0000256" key="1">
    <source>
        <dbReference type="ARBA" id="ARBA00023015"/>
    </source>
</evidence>
<dbReference type="SUPFAM" id="SSF64288">
    <property type="entry name" value="Chorismate lyase-like"/>
    <property type="match status" value="1"/>
</dbReference>
<dbReference type="SMART" id="SM00866">
    <property type="entry name" value="UTRA"/>
    <property type="match status" value="1"/>
</dbReference>
<dbReference type="PROSITE" id="PS50949">
    <property type="entry name" value="HTH_GNTR"/>
    <property type="match status" value="1"/>
</dbReference>
<reference evidence="5 6" key="1">
    <citation type="submission" date="2023-07" db="EMBL/GenBank/DDBJ databases">
        <title>Genomic Encyclopedia of Type Strains, Phase IV (KMG-IV): sequencing the most valuable type-strain genomes for metagenomic binning, comparative biology and taxonomic classification.</title>
        <authorList>
            <person name="Goeker M."/>
        </authorList>
    </citation>
    <scope>NUCLEOTIDE SEQUENCE [LARGE SCALE GENOMIC DNA]</scope>
    <source>
        <strain evidence="5 6">DSM 19619</strain>
    </source>
</reference>
<dbReference type="Gene3D" id="3.40.1410.10">
    <property type="entry name" value="Chorismate lyase-like"/>
    <property type="match status" value="1"/>
</dbReference>
<evidence type="ECO:0000256" key="2">
    <source>
        <dbReference type="ARBA" id="ARBA00023125"/>
    </source>
</evidence>
<dbReference type="InterPro" id="IPR036388">
    <property type="entry name" value="WH-like_DNA-bd_sf"/>
</dbReference>
<dbReference type="Pfam" id="PF07702">
    <property type="entry name" value="UTRA"/>
    <property type="match status" value="1"/>
</dbReference>
<dbReference type="InterPro" id="IPR011663">
    <property type="entry name" value="UTRA"/>
</dbReference>
<keyword evidence="6" id="KW-1185">Reference proteome</keyword>
<dbReference type="PANTHER" id="PTHR44846">
    <property type="entry name" value="MANNOSYL-D-GLYCERATE TRANSPORT/METABOLISM SYSTEM REPRESSOR MNGR-RELATED"/>
    <property type="match status" value="1"/>
</dbReference>
<evidence type="ECO:0000313" key="5">
    <source>
        <dbReference type="EMBL" id="MDQ0470832.1"/>
    </source>
</evidence>
<proteinExistence type="predicted"/>
<keyword evidence="3" id="KW-0804">Transcription</keyword>
<dbReference type="RefSeq" id="WP_307275108.1">
    <property type="nucleotide sequence ID" value="NZ_JAUSVX010000007.1"/>
</dbReference>
<dbReference type="Gene3D" id="1.10.10.10">
    <property type="entry name" value="Winged helix-like DNA-binding domain superfamily/Winged helix DNA-binding domain"/>
    <property type="match status" value="1"/>
</dbReference>
<name>A0ABU0J983_9HYPH</name>
<evidence type="ECO:0000256" key="3">
    <source>
        <dbReference type="ARBA" id="ARBA00023163"/>
    </source>
</evidence>
<evidence type="ECO:0000259" key="4">
    <source>
        <dbReference type="PROSITE" id="PS50949"/>
    </source>
</evidence>
<sequence>MTDGQSGVALEHTDQLVTYLRDAARLDADSPTALYQRLEGAFRGAIREALIPPGAAIPGERDLAQRLNLSRVTVRKAIKALVDDRLLVQRPGARTSVADRVEKPAGQFTSFSQDMLARGHQPGAVWLGRERGVALPAEAMALGLSPGAEVCRLNRLRTADAEPMAVEFSVVPAEFLPDPDLVTTSLYEALEALGHEPVRALQRLRSAVAGTEEARLLGLSRGAPVLEIERRCFLAGGRAVEYCRSRYRGDRYDFLMELQR</sequence>
<dbReference type="CDD" id="cd07377">
    <property type="entry name" value="WHTH_GntR"/>
    <property type="match status" value="1"/>
</dbReference>
<feature type="domain" description="HTH gntR-type" evidence="4">
    <location>
        <begin position="32"/>
        <end position="100"/>
    </location>
</feature>
<keyword evidence="1" id="KW-0805">Transcription regulation</keyword>
<dbReference type="EMBL" id="JAUSVX010000007">
    <property type="protein sequence ID" value="MDQ0470832.1"/>
    <property type="molecule type" value="Genomic_DNA"/>
</dbReference>
<organism evidence="5 6">
    <name type="scientific">Labrys wisconsinensis</name>
    <dbReference type="NCBI Taxonomy" id="425677"/>
    <lineage>
        <taxon>Bacteria</taxon>
        <taxon>Pseudomonadati</taxon>
        <taxon>Pseudomonadota</taxon>
        <taxon>Alphaproteobacteria</taxon>
        <taxon>Hyphomicrobiales</taxon>
        <taxon>Xanthobacteraceae</taxon>
        <taxon>Labrys</taxon>
    </lineage>
</organism>